<dbReference type="OrthoDB" id="9805698at2"/>
<evidence type="ECO:0000256" key="1">
    <source>
        <dbReference type="ARBA" id="ARBA00022741"/>
    </source>
</evidence>
<dbReference type="SMART" id="SM00471">
    <property type="entry name" value="HDc"/>
    <property type="match status" value="1"/>
</dbReference>
<dbReference type="NCBIfam" id="TIGR00277">
    <property type="entry name" value="HDIG"/>
    <property type="match status" value="1"/>
</dbReference>
<dbReference type="Gene3D" id="1.10.3090.10">
    <property type="entry name" value="cca-adding enzyme, domain 2"/>
    <property type="match status" value="1"/>
</dbReference>
<dbReference type="GO" id="GO:0000166">
    <property type="term" value="F:nucleotide binding"/>
    <property type="evidence" value="ECO:0007669"/>
    <property type="project" value="UniProtKB-KW"/>
</dbReference>
<dbReference type="Proteomes" id="UP000036923">
    <property type="component" value="Unassembled WGS sequence"/>
</dbReference>
<evidence type="ECO:0000313" key="3">
    <source>
        <dbReference type="EMBL" id="KNY27198.1"/>
    </source>
</evidence>
<proteinExistence type="predicted"/>
<dbReference type="eggNOG" id="COG2844">
    <property type="taxonomic scope" value="Bacteria"/>
</dbReference>
<dbReference type="STRING" id="398512.Bccel_2466"/>
<dbReference type="PANTHER" id="PTHR47545">
    <property type="entry name" value="MULTIFUNCTIONAL CCA PROTEIN"/>
    <property type="match status" value="1"/>
</dbReference>
<dbReference type="PATRIC" id="fig|398512.5.peg.2571"/>
<dbReference type="PANTHER" id="PTHR47545:SF2">
    <property type="entry name" value="CC-ADDING TRNA NUCLEOTIDYLTRANSFERASE"/>
    <property type="match status" value="1"/>
</dbReference>
<dbReference type="AlphaFoldDB" id="A0A0L6JN45"/>
<gene>
    <name evidence="3" type="ORF">Bccel_2466</name>
</gene>
<comment type="caution">
    <text evidence="3">The sequence shown here is derived from an EMBL/GenBank/DDBJ whole genome shotgun (WGS) entry which is preliminary data.</text>
</comment>
<dbReference type="GO" id="GO:0016787">
    <property type="term" value="F:hydrolase activity"/>
    <property type="evidence" value="ECO:0007669"/>
    <property type="project" value="UniProtKB-KW"/>
</dbReference>
<dbReference type="CDD" id="cd00077">
    <property type="entry name" value="HDc"/>
    <property type="match status" value="1"/>
</dbReference>
<dbReference type="InterPro" id="IPR050124">
    <property type="entry name" value="tRNA_CCA-adding_enzyme"/>
</dbReference>
<name>A0A0L6JN45_9FIRM</name>
<reference evidence="4" key="1">
    <citation type="submission" date="2015-07" db="EMBL/GenBank/DDBJ databases">
        <title>Near-Complete Genome Sequence of the Cellulolytic Bacterium Bacteroides (Pseudobacteroides) cellulosolvens ATCC 35603.</title>
        <authorList>
            <person name="Dassa B."/>
            <person name="Utturkar S.M."/>
            <person name="Klingeman D.M."/>
            <person name="Hurt R.A."/>
            <person name="Keller M."/>
            <person name="Xu J."/>
            <person name="Reddy Y.H.K."/>
            <person name="Borovok I."/>
            <person name="Grinberg I.R."/>
            <person name="Lamed R."/>
            <person name="Zhivin O."/>
            <person name="Bayer E.A."/>
            <person name="Brown S.D."/>
        </authorList>
    </citation>
    <scope>NUCLEOTIDE SEQUENCE [LARGE SCALE GENOMIC DNA]</scope>
    <source>
        <strain evidence="4">DSM 2933</strain>
    </source>
</reference>
<keyword evidence="1" id="KW-0547">Nucleotide-binding</keyword>
<dbReference type="InterPro" id="IPR006675">
    <property type="entry name" value="HDIG_dom"/>
</dbReference>
<dbReference type="SUPFAM" id="SSF109604">
    <property type="entry name" value="HD-domain/PDEase-like"/>
    <property type="match status" value="1"/>
</dbReference>
<accession>A0A0L6JN45</accession>
<keyword evidence="4" id="KW-1185">Reference proteome</keyword>
<feature type="domain" description="HD/PDEase" evidence="2">
    <location>
        <begin position="55"/>
        <end position="190"/>
    </location>
</feature>
<evidence type="ECO:0000313" key="4">
    <source>
        <dbReference type="Proteomes" id="UP000036923"/>
    </source>
</evidence>
<dbReference type="InterPro" id="IPR003607">
    <property type="entry name" value="HD/PDEase_dom"/>
</dbReference>
<dbReference type="Pfam" id="PF01966">
    <property type="entry name" value="HD"/>
    <property type="match status" value="1"/>
</dbReference>
<evidence type="ECO:0000259" key="2">
    <source>
        <dbReference type="SMART" id="SM00471"/>
    </source>
</evidence>
<protein>
    <submittedName>
        <fullName evidence="3">Metal dependent phosphohydrolase</fullName>
    </submittedName>
</protein>
<keyword evidence="3" id="KW-0378">Hydrolase</keyword>
<organism evidence="3 4">
    <name type="scientific">Pseudobacteroides cellulosolvens ATCC 35603 = DSM 2933</name>
    <dbReference type="NCBI Taxonomy" id="398512"/>
    <lineage>
        <taxon>Bacteria</taxon>
        <taxon>Bacillati</taxon>
        <taxon>Bacillota</taxon>
        <taxon>Clostridia</taxon>
        <taxon>Eubacteriales</taxon>
        <taxon>Oscillospiraceae</taxon>
        <taxon>Pseudobacteroides</taxon>
    </lineage>
</organism>
<dbReference type="EMBL" id="LGTC01000001">
    <property type="protein sequence ID" value="KNY27198.1"/>
    <property type="molecule type" value="Genomic_DNA"/>
</dbReference>
<dbReference type="InterPro" id="IPR006674">
    <property type="entry name" value="HD_domain"/>
</dbReference>
<sequence>MKPHDIFHQIHIHLLGDERPSLYFNEISETQLFDQYPFKLLNNLKKANQSPKHHPEGNVWNHTMMVVDEAARLRSESNSKKAFMWAALLHDIGKPDATKYRNGRITSYDHDKIGAELARKFLMEFSEDDAFIRKVTMLVRWHMQILFVVNNMPFADVETMKRQADITEVALLGLCDRLGRLYVDRRKEEANIRAFLEKCSTDINKNSRVLVKV</sequence>
<dbReference type="RefSeq" id="WP_036944499.1">
    <property type="nucleotide sequence ID" value="NZ_JQKC01000029.1"/>
</dbReference>